<protein>
    <submittedName>
        <fullName evidence="1">Uncharacterized protein</fullName>
    </submittedName>
</protein>
<dbReference type="EMBL" id="SAUW01000006">
    <property type="protein sequence ID" value="RWR13104.1"/>
    <property type="molecule type" value="Genomic_DNA"/>
</dbReference>
<reference evidence="1 2" key="1">
    <citation type="submission" date="2019-01" db="EMBL/GenBank/DDBJ databases">
        <title>Sinorhodobacter populi sp. nov. isolated from the symptomatic bark tissue of Populus euramericana canker.</title>
        <authorList>
            <person name="Xu G."/>
        </authorList>
    </citation>
    <scope>NUCLEOTIDE SEQUENCE [LARGE SCALE GENOMIC DNA]</scope>
    <source>
        <strain evidence="1 2">2D-5</strain>
    </source>
</reference>
<dbReference type="Proteomes" id="UP000285710">
    <property type="component" value="Unassembled WGS sequence"/>
</dbReference>
<evidence type="ECO:0000313" key="2">
    <source>
        <dbReference type="Proteomes" id="UP000285710"/>
    </source>
</evidence>
<gene>
    <name evidence="1" type="ORF">D2T33_07895</name>
</gene>
<keyword evidence="2" id="KW-1185">Reference proteome</keyword>
<comment type="caution">
    <text evidence="1">The sequence shown here is derived from an EMBL/GenBank/DDBJ whole genome shotgun (WGS) entry which is preliminary data.</text>
</comment>
<proteinExistence type="predicted"/>
<name>A0A443IYC8_9RHOB</name>
<organism evidence="1 2">
    <name type="scientific">Paenirhodobacter populi</name>
    <dbReference type="NCBI Taxonomy" id="2306993"/>
    <lineage>
        <taxon>Bacteria</taxon>
        <taxon>Pseudomonadati</taxon>
        <taxon>Pseudomonadota</taxon>
        <taxon>Alphaproteobacteria</taxon>
        <taxon>Rhodobacterales</taxon>
        <taxon>Rhodobacter group</taxon>
        <taxon>Paenirhodobacter</taxon>
    </lineage>
</organism>
<sequence>MDGFRVARGFVIFGNWSGAAMYSASDLRFAELEAHFKVHRCVDTVIVSSTPMRWAHRNLH</sequence>
<dbReference type="AlphaFoldDB" id="A0A443IYC8"/>
<accession>A0A443IYC8</accession>
<reference evidence="1 2" key="2">
    <citation type="submission" date="2019-01" db="EMBL/GenBank/DDBJ databases">
        <authorList>
            <person name="Li Y."/>
        </authorList>
    </citation>
    <scope>NUCLEOTIDE SEQUENCE [LARGE SCALE GENOMIC DNA]</scope>
    <source>
        <strain evidence="1 2">2D-5</strain>
    </source>
</reference>
<evidence type="ECO:0000313" key="1">
    <source>
        <dbReference type="EMBL" id="RWR13104.1"/>
    </source>
</evidence>